<dbReference type="EMBL" id="JBHRSW010000014">
    <property type="protein sequence ID" value="MFC3121810.1"/>
    <property type="molecule type" value="Genomic_DNA"/>
</dbReference>
<gene>
    <name evidence="1" type="ORF">ACFOHL_09275</name>
</gene>
<organism evidence="1 2">
    <name type="scientific">Agaribacter flavus</name>
    <dbReference type="NCBI Taxonomy" id="1902781"/>
    <lineage>
        <taxon>Bacteria</taxon>
        <taxon>Pseudomonadati</taxon>
        <taxon>Pseudomonadota</taxon>
        <taxon>Gammaproteobacteria</taxon>
        <taxon>Alteromonadales</taxon>
        <taxon>Alteromonadaceae</taxon>
        <taxon>Agaribacter</taxon>
    </lineage>
</organism>
<name>A0ABV7FSY0_9ALTE</name>
<dbReference type="InterPro" id="IPR038296">
    <property type="entry name" value="ParD_sf"/>
</dbReference>
<evidence type="ECO:0000313" key="2">
    <source>
        <dbReference type="Proteomes" id="UP001595478"/>
    </source>
</evidence>
<dbReference type="RefSeq" id="WP_376919942.1">
    <property type="nucleotide sequence ID" value="NZ_JBHRSW010000014.1"/>
</dbReference>
<dbReference type="Gene3D" id="6.10.10.120">
    <property type="entry name" value="Antitoxin ParD1-like"/>
    <property type="match status" value="1"/>
</dbReference>
<dbReference type="Proteomes" id="UP001595478">
    <property type="component" value="Unassembled WGS sequence"/>
</dbReference>
<reference evidence="2" key="1">
    <citation type="journal article" date="2019" name="Int. J. Syst. Evol. Microbiol.">
        <title>The Global Catalogue of Microorganisms (GCM) 10K type strain sequencing project: providing services to taxonomists for standard genome sequencing and annotation.</title>
        <authorList>
            <consortium name="The Broad Institute Genomics Platform"/>
            <consortium name="The Broad Institute Genome Sequencing Center for Infectious Disease"/>
            <person name="Wu L."/>
            <person name="Ma J."/>
        </authorList>
    </citation>
    <scope>NUCLEOTIDE SEQUENCE [LARGE SCALE GENOMIC DNA]</scope>
    <source>
        <strain evidence="2">KCTC 52473</strain>
    </source>
</reference>
<comment type="caution">
    <text evidence="1">The sequence shown here is derived from an EMBL/GenBank/DDBJ whole genome shotgun (WGS) entry which is preliminary data.</text>
</comment>
<protein>
    <submittedName>
        <fullName evidence="1">Type II toxin-antitoxin system ParD family antitoxin</fullName>
    </submittedName>
</protein>
<sequence>MPRKTISFTDKQDEFIQARIASGDYTSESEYLRDLVRRDQESDRHSLIH</sequence>
<accession>A0ABV7FSY0</accession>
<dbReference type="SUPFAM" id="SSF47598">
    <property type="entry name" value="Ribbon-helix-helix"/>
    <property type="match status" value="1"/>
</dbReference>
<keyword evidence="2" id="KW-1185">Reference proteome</keyword>
<dbReference type="InterPro" id="IPR010985">
    <property type="entry name" value="Ribbon_hlx_hlx"/>
</dbReference>
<proteinExistence type="predicted"/>
<evidence type="ECO:0000313" key="1">
    <source>
        <dbReference type="EMBL" id="MFC3121810.1"/>
    </source>
</evidence>